<organism evidence="1">
    <name type="scientific">Rhizophora mucronata</name>
    <name type="common">Asiatic mangrove</name>
    <dbReference type="NCBI Taxonomy" id="61149"/>
    <lineage>
        <taxon>Eukaryota</taxon>
        <taxon>Viridiplantae</taxon>
        <taxon>Streptophyta</taxon>
        <taxon>Embryophyta</taxon>
        <taxon>Tracheophyta</taxon>
        <taxon>Spermatophyta</taxon>
        <taxon>Magnoliopsida</taxon>
        <taxon>eudicotyledons</taxon>
        <taxon>Gunneridae</taxon>
        <taxon>Pentapetalae</taxon>
        <taxon>rosids</taxon>
        <taxon>fabids</taxon>
        <taxon>Malpighiales</taxon>
        <taxon>Rhizophoraceae</taxon>
        <taxon>Rhizophora</taxon>
    </lineage>
</organism>
<accession>A0A2P2QSA4</accession>
<dbReference type="AlphaFoldDB" id="A0A2P2QSA4"/>
<dbReference type="EMBL" id="GGEC01089260">
    <property type="protein sequence ID" value="MBX69744.1"/>
    <property type="molecule type" value="Transcribed_RNA"/>
</dbReference>
<proteinExistence type="predicted"/>
<evidence type="ECO:0000313" key="1">
    <source>
        <dbReference type="EMBL" id="MBX69744.1"/>
    </source>
</evidence>
<sequence>MVLVLDANLLLDFNVLPWNPVRVSNRKFTAHVSDTGRF</sequence>
<name>A0A2P2QSA4_RHIMU</name>
<reference evidence="1" key="1">
    <citation type="submission" date="2018-02" db="EMBL/GenBank/DDBJ databases">
        <title>Rhizophora mucronata_Transcriptome.</title>
        <authorList>
            <person name="Meera S.P."/>
            <person name="Sreeshan A."/>
            <person name="Augustine A."/>
        </authorList>
    </citation>
    <scope>NUCLEOTIDE SEQUENCE</scope>
    <source>
        <tissue evidence="1">Leaf</tissue>
    </source>
</reference>
<protein>
    <submittedName>
        <fullName evidence="1">Uncharacterized protein</fullName>
    </submittedName>
</protein>